<dbReference type="PANTHER" id="PTHR33408:SF4">
    <property type="entry name" value="TRANSPOSASE DDE DOMAIN-CONTAINING PROTEIN"/>
    <property type="match status" value="1"/>
</dbReference>
<sequence length="196" mass="22999">MLKENNSAQQGLEVVYIENLVPQEHMLRNIDKYIDFSFIRGLTKDLYCPDNGRPAIDPVVLFKMLFIGYLFGIRSERQLVKEIEVNIAYRWFLGFSLTDKIPSHSTISQNRVTRFKDTNIYQEVFDNIVFQAINKKLVDGKILYTDSTHLKANANKNKYTKEEVTQSTKGYFEELEKDINEDRIAHEKKPLKKKQK</sequence>
<dbReference type="Pfam" id="PF05598">
    <property type="entry name" value="DUF772"/>
    <property type="match status" value="1"/>
</dbReference>
<dbReference type="InterPro" id="IPR008490">
    <property type="entry name" value="Transposase_InsH_N"/>
</dbReference>
<dbReference type="PANTHER" id="PTHR33408">
    <property type="entry name" value="TRANSPOSASE"/>
    <property type="match status" value="1"/>
</dbReference>
<reference evidence="2" key="1">
    <citation type="submission" date="2019-08" db="EMBL/GenBank/DDBJ databases">
        <authorList>
            <person name="Kucharzyk K."/>
            <person name="Murdoch R.W."/>
            <person name="Higgins S."/>
            <person name="Loffler F."/>
        </authorList>
    </citation>
    <scope>NUCLEOTIDE SEQUENCE</scope>
</reference>
<dbReference type="EMBL" id="VSSQ01014239">
    <property type="protein sequence ID" value="MPM53232.1"/>
    <property type="molecule type" value="Genomic_DNA"/>
</dbReference>
<organism evidence="2">
    <name type="scientific">bioreactor metagenome</name>
    <dbReference type="NCBI Taxonomy" id="1076179"/>
    <lineage>
        <taxon>unclassified sequences</taxon>
        <taxon>metagenomes</taxon>
        <taxon>ecological metagenomes</taxon>
    </lineage>
</organism>
<protein>
    <submittedName>
        <fullName evidence="2">IS1182 family transposase ISCbo5</fullName>
    </submittedName>
</protein>
<dbReference type="AlphaFoldDB" id="A0A645AJ22"/>
<proteinExistence type="predicted"/>
<comment type="caution">
    <text evidence="2">The sequence shown here is derived from an EMBL/GenBank/DDBJ whole genome shotgun (WGS) entry which is preliminary data.</text>
</comment>
<name>A0A645AJ22_9ZZZZ</name>
<gene>
    <name evidence="2" type="ORF">SDC9_99997</name>
</gene>
<evidence type="ECO:0000313" key="2">
    <source>
        <dbReference type="EMBL" id="MPM53232.1"/>
    </source>
</evidence>
<accession>A0A645AJ22</accession>
<feature type="domain" description="Transposase InsH N-terminal" evidence="1">
    <location>
        <begin position="17"/>
        <end position="111"/>
    </location>
</feature>
<evidence type="ECO:0000259" key="1">
    <source>
        <dbReference type="Pfam" id="PF05598"/>
    </source>
</evidence>